<name>A0A1X6Z2Y6_9RHOB</name>
<organism evidence="3 4">
    <name type="scientific">Roseovarius gaetbuli</name>
    <dbReference type="NCBI Taxonomy" id="1356575"/>
    <lineage>
        <taxon>Bacteria</taxon>
        <taxon>Pseudomonadati</taxon>
        <taxon>Pseudomonadota</taxon>
        <taxon>Alphaproteobacteria</taxon>
        <taxon>Rhodobacterales</taxon>
        <taxon>Roseobacteraceae</taxon>
        <taxon>Roseovarius</taxon>
    </lineage>
</organism>
<sequence>MTGFVYVLGCDAPSGYRTYVGWTLNLERRLAQHNSGIGTGAKSTRGRVWHLIYAERLPSRNEAMSREWYLKRDRRLRRRLALSAQGRAF</sequence>
<comment type="similarity">
    <text evidence="1">Belongs to the UPF0213 family.</text>
</comment>
<dbReference type="RefSeq" id="WP_085826549.1">
    <property type="nucleotide sequence ID" value="NZ_FWFJ01000012.1"/>
</dbReference>
<dbReference type="InterPro" id="IPR035901">
    <property type="entry name" value="GIY-YIG_endonuc_sf"/>
</dbReference>
<dbReference type="OrthoDB" id="7159537at2"/>
<dbReference type="SUPFAM" id="SSF82771">
    <property type="entry name" value="GIY-YIG endonuclease"/>
    <property type="match status" value="1"/>
</dbReference>
<gene>
    <name evidence="3" type="ORF">ROG8370_01603</name>
</gene>
<dbReference type="PANTHER" id="PTHR34477">
    <property type="entry name" value="UPF0213 PROTEIN YHBQ"/>
    <property type="match status" value="1"/>
</dbReference>
<dbReference type="EMBL" id="FWFJ01000012">
    <property type="protein sequence ID" value="SLN38990.1"/>
    <property type="molecule type" value="Genomic_DNA"/>
</dbReference>
<evidence type="ECO:0000313" key="3">
    <source>
        <dbReference type="EMBL" id="SLN38990.1"/>
    </source>
</evidence>
<protein>
    <submittedName>
        <fullName evidence="3">GIY-YIG nuclease superfamily protein</fullName>
    </submittedName>
</protein>
<dbReference type="PROSITE" id="PS50164">
    <property type="entry name" value="GIY_YIG"/>
    <property type="match status" value="1"/>
</dbReference>
<proteinExistence type="inferred from homology"/>
<reference evidence="4" key="1">
    <citation type="submission" date="2017-03" db="EMBL/GenBank/DDBJ databases">
        <authorList>
            <person name="Rodrigo-Torres L."/>
            <person name="Arahal R.D."/>
            <person name="Lucena T."/>
        </authorList>
    </citation>
    <scope>NUCLEOTIDE SEQUENCE [LARGE SCALE GENOMIC DNA]</scope>
    <source>
        <strain evidence="4">CECT 8370</strain>
    </source>
</reference>
<accession>A0A1X6Z2Y6</accession>
<evidence type="ECO:0000313" key="4">
    <source>
        <dbReference type="Proteomes" id="UP000194012"/>
    </source>
</evidence>
<dbReference type="InterPro" id="IPR050190">
    <property type="entry name" value="UPF0213_domain"/>
</dbReference>
<keyword evidence="4" id="KW-1185">Reference proteome</keyword>
<dbReference type="CDD" id="cd10449">
    <property type="entry name" value="GIY-YIG_SLX1_like"/>
    <property type="match status" value="1"/>
</dbReference>
<dbReference type="InterPro" id="IPR000305">
    <property type="entry name" value="GIY-YIG_endonuc"/>
</dbReference>
<dbReference type="Pfam" id="PF01541">
    <property type="entry name" value="GIY-YIG"/>
    <property type="match status" value="1"/>
</dbReference>
<evidence type="ECO:0000259" key="2">
    <source>
        <dbReference type="PROSITE" id="PS50164"/>
    </source>
</evidence>
<dbReference type="AlphaFoldDB" id="A0A1X6Z2Y6"/>
<evidence type="ECO:0000256" key="1">
    <source>
        <dbReference type="ARBA" id="ARBA00007435"/>
    </source>
</evidence>
<feature type="domain" description="GIY-YIG" evidence="2">
    <location>
        <begin position="1"/>
        <end position="82"/>
    </location>
</feature>
<dbReference type="PANTHER" id="PTHR34477:SF1">
    <property type="entry name" value="UPF0213 PROTEIN YHBQ"/>
    <property type="match status" value="1"/>
</dbReference>
<dbReference type="Proteomes" id="UP000194012">
    <property type="component" value="Unassembled WGS sequence"/>
</dbReference>
<dbReference type="Gene3D" id="3.40.1440.10">
    <property type="entry name" value="GIY-YIG endonuclease"/>
    <property type="match status" value="1"/>
</dbReference>